<keyword evidence="2" id="KW-0540">Nuclease</keyword>
<evidence type="ECO:0000259" key="1">
    <source>
        <dbReference type="Pfam" id="PF19580"/>
    </source>
</evidence>
<dbReference type="RefSeq" id="WP_036120661.1">
    <property type="nucleotide sequence ID" value="NZ_BMET01000001.1"/>
</dbReference>
<dbReference type="EMBL" id="JPFK01000005">
    <property type="protein sequence ID" value="KFB01444.1"/>
    <property type="molecule type" value="Genomic_DNA"/>
</dbReference>
<proteinExistence type="predicted"/>
<dbReference type="OrthoDB" id="9802724at2"/>
<dbReference type="PANTHER" id="PTHR42834">
    <property type="entry name" value="ENDONUCLEASE/EXONUCLEASE/PHOSPHATASE FAMILY PROTEIN (AFU_ORTHOLOGUE AFUA_3G09210)"/>
    <property type="match status" value="1"/>
</dbReference>
<keyword evidence="2" id="KW-0255">Endonuclease</keyword>
<dbReference type="Gene3D" id="3.60.10.10">
    <property type="entry name" value="Endonuclease/exonuclease/phosphatase"/>
    <property type="match status" value="1"/>
</dbReference>
<sequence length="314" mass="36141">MQKKQFTIAFYNLENLFDIYNDAATNDDDYLPDSAKKWTSKRYYNKIHKLGYAIKHIGMEDTGFPPALIGFAEVENKRVLKDLITASDLKAFHYDFVHYNSPDERGIDVALLYNTRVFNVVHTETFPLNIYNDDGSKDYTRDILLVSGSLNGTLIHVLVNHWPSRHGGEDVTAQKRLAAAKKVIEIIDIIKAEHDNPKILVLGDFNDDPFSKSLKHLSKTQGLYNPMATLQSHNKGTTVHYRAWNLFDQILFSTNFFETQQGALTYRESAIFNERFLQVFRGKYKATPFRTYVGKKYQGGYSDHFPVYIVLETV</sequence>
<accession>A0A084TL58</accession>
<keyword evidence="2" id="KW-0378">Hydrolase</keyword>
<dbReference type="SUPFAM" id="SSF56219">
    <property type="entry name" value="DNase I-like"/>
    <property type="match status" value="1"/>
</dbReference>
<reference evidence="2 3" key="1">
    <citation type="journal article" date="2014" name="Genome Announc.">
        <title>Draft Genome Sequence of the Algicidal Bacterium Mangrovimonas yunxiaonensis Strain LY01.</title>
        <authorList>
            <person name="Li Y."/>
            <person name="Zhu H."/>
            <person name="Li C."/>
            <person name="Zhang H."/>
            <person name="Chen Z."/>
            <person name="Zheng W."/>
            <person name="Xu H."/>
            <person name="Zheng T."/>
        </authorList>
    </citation>
    <scope>NUCLEOTIDE SEQUENCE [LARGE SCALE GENOMIC DNA]</scope>
    <source>
        <strain evidence="2 3">LY01</strain>
    </source>
</reference>
<evidence type="ECO:0000313" key="2">
    <source>
        <dbReference type="EMBL" id="KFB01444.1"/>
    </source>
</evidence>
<dbReference type="Proteomes" id="UP000028521">
    <property type="component" value="Unassembled WGS sequence"/>
</dbReference>
<evidence type="ECO:0000313" key="3">
    <source>
        <dbReference type="Proteomes" id="UP000028521"/>
    </source>
</evidence>
<protein>
    <submittedName>
        <fullName evidence="2">Endonuclease</fullName>
    </submittedName>
</protein>
<dbReference type="PANTHER" id="PTHR42834:SF1">
    <property type="entry name" value="ENDONUCLEASE_EXONUCLEASE_PHOSPHATASE FAMILY PROTEIN (AFU_ORTHOLOGUE AFUA_3G09210)"/>
    <property type="match status" value="1"/>
</dbReference>
<keyword evidence="3" id="KW-1185">Reference proteome</keyword>
<feature type="domain" description="Endonuclease/exonuclease/phosphatase" evidence="1">
    <location>
        <begin position="7"/>
        <end position="312"/>
    </location>
</feature>
<organism evidence="2 3">
    <name type="scientific">Mangrovimonas yunxiaonensis</name>
    <dbReference type="NCBI Taxonomy" id="1197477"/>
    <lineage>
        <taxon>Bacteria</taxon>
        <taxon>Pseudomonadati</taxon>
        <taxon>Bacteroidota</taxon>
        <taxon>Flavobacteriia</taxon>
        <taxon>Flavobacteriales</taxon>
        <taxon>Flavobacteriaceae</taxon>
        <taxon>Mangrovimonas</taxon>
    </lineage>
</organism>
<dbReference type="InterPro" id="IPR005135">
    <property type="entry name" value="Endo/exonuclease/phosphatase"/>
</dbReference>
<name>A0A084TL58_9FLAO</name>
<dbReference type="STRING" id="1197477.IA57_06340"/>
<comment type="caution">
    <text evidence="2">The sequence shown here is derived from an EMBL/GenBank/DDBJ whole genome shotgun (WGS) entry which is preliminary data.</text>
</comment>
<dbReference type="Pfam" id="PF19580">
    <property type="entry name" value="Exo_endo_phos_3"/>
    <property type="match status" value="1"/>
</dbReference>
<dbReference type="InterPro" id="IPR036691">
    <property type="entry name" value="Endo/exonu/phosph_ase_sf"/>
</dbReference>
<dbReference type="eggNOG" id="COG2374">
    <property type="taxonomic scope" value="Bacteria"/>
</dbReference>
<gene>
    <name evidence="2" type="ORF">IA57_06340</name>
</gene>
<reference evidence="3" key="2">
    <citation type="submission" date="2014-07" db="EMBL/GenBank/DDBJ databases">
        <title>Genome sequence of Mangrovimonas yunxiaonensis.</title>
        <authorList>
            <person name="Li Y."/>
            <person name="Zheng T."/>
        </authorList>
    </citation>
    <scope>NUCLEOTIDE SEQUENCE [LARGE SCALE GENOMIC DNA]</scope>
    <source>
        <strain evidence="3">LY01</strain>
    </source>
</reference>
<dbReference type="AlphaFoldDB" id="A0A084TL58"/>
<dbReference type="GO" id="GO:0004519">
    <property type="term" value="F:endonuclease activity"/>
    <property type="evidence" value="ECO:0007669"/>
    <property type="project" value="UniProtKB-KW"/>
</dbReference>